<dbReference type="InterPro" id="IPR036390">
    <property type="entry name" value="WH_DNA-bd_sf"/>
</dbReference>
<dbReference type="InterPro" id="IPR014710">
    <property type="entry name" value="RmlC-like_jellyroll"/>
</dbReference>
<gene>
    <name evidence="3" type="primary">crp_4</name>
    <name evidence="3" type="ORF">SK3146_06027</name>
</gene>
<dbReference type="InterPro" id="IPR000595">
    <property type="entry name" value="cNMP-bd_dom"/>
</dbReference>
<dbReference type="Pfam" id="PF00027">
    <property type="entry name" value="cNMP_binding"/>
    <property type="match status" value="1"/>
</dbReference>
<dbReference type="PROSITE" id="PS50042">
    <property type="entry name" value="CNMP_BINDING_3"/>
    <property type="match status" value="1"/>
</dbReference>
<dbReference type="SMART" id="SM00100">
    <property type="entry name" value="cNMP"/>
    <property type="match status" value="1"/>
</dbReference>
<dbReference type="Gene3D" id="2.60.120.10">
    <property type="entry name" value="Jelly Rolls"/>
    <property type="match status" value="1"/>
</dbReference>
<dbReference type="PROSITE" id="PS00889">
    <property type="entry name" value="CNMP_BINDING_2"/>
    <property type="match status" value="1"/>
</dbReference>
<protein>
    <submittedName>
        <fullName evidence="3">cAMP receptor protein</fullName>
    </submittedName>
</protein>
<dbReference type="RefSeq" id="WP_249862243.1">
    <property type="nucleotide sequence ID" value="NZ_CP027059.1"/>
</dbReference>
<evidence type="ECO:0000259" key="2">
    <source>
        <dbReference type="PROSITE" id="PS50042"/>
    </source>
</evidence>
<keyword evidence="3" id="KW-0675">Receptor</keyword>
<reference evidence="3" key="2">
    <citation type="journal article" date="2021" name="J Anim Sci Technol">
        <title>Complete genome sequence of Paenibacillus konkukensis sp. nov. SK3146 as a potential probiotic strain.</title>
        <authorList>
            <person name="Jung H.I."/>
            <person name="Park S."/>
            <person name="Niu K.M."/>
            <person name="Lee S.W."/>
            <person name="Kothari D."/>
            <person name="Yi K.J."/>
            <person name="Kim S.K."/>
        </authorList>
    </citation>
    <scope>NUCLEOTIDE SEQUENCE</scope>
    <source>
        <strain evidence="3">SK3146</strain>
    </source>
</reference>
<sequence length="220" mass="24457">MIELLNKVPLFSKLNHQQLEAISTICTKKTFKPGTVLFNEKEPGSIFYILSSGSIKIYTATSSGEEMILSLMKAGDSFGELSLIDGKPRSASAQTLEESVLISITAPSFIGLMKTHFGISLGIMQEMCSRLRDTNQHVQDRTFLDARTRVIKSLVTLANKNGTRTGNSITIKMTLNYDEVSQMAGVQKPILMQVIRDLQDKRLLSLNGQEMRLDLGQLRE</sequence>
<dbReference type="PANTHER" id="PTHR24567">
    <property type="entry name" value="CRP FAMILY TRANSCRIPTIONAL REGULATORY PROTEIN"/>
    <property type="match status" value="1"/>
</dbReference>
<evidence type="ECO:0000256" key="1">
    <source>
        <dbReference type="ARBA" id="ARBA00023159"/>
    </source>
</evidence>
<accession>A0ABY4RYB0</accession>
<dbReference type="EMBL" id="CP027059">
    <property type="protein sequence ID" value="UQZ86734.1"/>
    <property type="molecule type" value="Genomic_DNA"/>
</dbReference>
<organism evidence="3 4">
    <name type="scientific">Paenibacillus konkukensis</name>
    <dbReference type="NCBI Taxonomy" id="2020716"/>
    <lineage>
        <taxon>Bacteria</taxon>
        <taxon>Bacillati</taxon>
        <taxon>Bacillota</taxon>
        <taxon>Bacilli</taxon>
        <taxon>Bacillales</taxon>
        <taxon>Paenibacillaceae</taxon>
        <taxon>Paenibacillus</taxon>
    </lineage>
</organism>
<proteinExistence type="predicted"/>
<reference evidence="3" key="1">
    <citation type="submission" date="2018-02" db="EMBL/GenBank/DDBJ databases">
        <authorList>
            <person name="Kim S.-K."/>
            <person name="Jung H.-I."/>
            <person name="Lee S.-W."/>
        </authorList>
    </citation>
    <scope>NUCLEOTIDE SEQUENCE</scope>
    <source>
        <strain evidence="3">SK3146</strain>
    </source>
</reference>
<dbReference type="SUPFAM" id="SSF51206">
    <property type="entry name" value="cAMP-binding domain-like"/>
    <property type="match status" value="1"/>
</dbReference>
<dbReference type="PANTHER" id="PTHR24567:SF74">
    <property type="entry name" value="HTH-TYPE TRANSCRIPTIONAL REGULATOR ARCR"/>
    <property type="match status" value="1"/>
</dbReference>
<dbReference type="InterPro" id="IPR050397">
    <property type="entry name" value="Env_Response_Regulators"/>
</dbReference>
<dbReference type="Gene3D" id="1.10.10.10">
    <property type="entry name" value="Winged helix-like DNA-binding domain superfamily/Winged helix DNA-binding domain"/>
    <property type="match status" value="1"/>
</dbReference>
<keyword evidence="4" id="KW-1185">Reference proteome</keyword>
<feature type="domain" description="Cyclic nucleotide-binding" evidence="2">
    <location>
        <begin position="10"/>
        <end position="113"/>
    </location>
</feature>
<evidence type="ECO:0000313" key="4">
    <source>
        <dbReference type="Proteomes" id="UP001057134"/>
    </source>
</evidence>
<dbReference type="InterPro" id="IPR018488">
    <property type="entry name" value="cNMP-bd_CS"/>
</dbReference>
<evidence type="ECO:0000313" key="3">
    <source>
        <dbReference type="EMBL" id="UQZ86734.1"/>
    </source>
</evidence>
<dbReference type="InterPro" id="IPR036388">
    <property type="entry name" value="WH-like_DNA-bd_sf"/>
</dbReference>
<dbReference type="CDD" id="cd00038">
    <property type="entry name" value="CAP_ED"/>
    <property type="match status" value="1"/>
</dbReference>
<keyword evidence="1" id="KW-0010">Activator</keyword>
<name>A0ABY4RYB0_9BACL</name>
<dbReference type="SUPFAM" id="SSF46785">
    <property type="entry name" value="Winged helix' DNA-binding domain"/>
    <property type="match status" value="1"/>
</dbReference>
<dbReference type="Proteomes" id="UP001057134">
    <property type="component" value="Chromosome"/>
</dbReference>
<dbReference type="InterPro" id="IPR018490">
    <property type="entry name" value="cNMP-bd_dom_sf"/>
</dbReference>